<evidence type="ECO:0000313" key="2">
    <source>
        <dbReference type="EMBL" id="GAA2738241.1"/>
    </source>
</evidence>
<comment type="caution">
    <text evidence="2">The sequence shown here is derived from an EMBL/GenBank/DDBJ whole genome shotgun (WGS) entry which is preliminary data.</text>
</comment>
<gene>
    <name evidence="2" type="ORF">GCM10010439_71500</name>
</gene>
<sequence length="163" mass="17305">MRGPARRHLAGAVLSTAALTLCLAACAAEGPANNEVAADAFEIYPDPPISTPGMNEGMRTLLLESVQRGSKTLSPIQVKARRKLGLTATCLGEGTFTFSLVAHADDPNYLSHGHLGLDFDCDRDRAAPNGYEGPVHADAAYTPQVSVQGDVEWFLRIEQQAGS</sequence>
<proteinExistence type="predicted"/>
<evidence type="ECO:0008006" key="4">
    <source>
        <dbReference type="Google" id="ProtNLM"/>
    </source>
</evidence>
<reference evidence="2 3" key="1">
    <citation type="journal article" date="2019" name="Int. J. Syst. Evol. Microbiol.">
        <title>The Global Catalogue of Microorganisms (GCM) 10K type strain sequencing project: providing services to taxonomists for standard genome sequencing and annotation.</title>
        <authorList>
            <consortium name="The Broad Institute Genomics Platform"/>
            <consortium name="The Broad Institute Genome Sequencing Center for Infectious Disease"/>
            <person name="Wu L."/>
            <person name="Ma J."/>
        </authorList>
    </citation>
    <scope>NUCLEOTIDE SEQUENCE [LARGE SCALE GENOMIC DNA]</scope>
    <source>
        <strain evidence="2 3">JCM 8201</strain>
    </source>
</reference>
<dbReference type="Proteomes" id="UP001501842">
    <property type="component" value="Unassembled WGS sequence"/>
</dbReference>
<keyword evidence="3" id="KW-1185">Reference proteome</keyword>
<evidence type="ECO:0000256" key="1">
    <source>
        <dbReference type="SAM" id="SignalP"/>
    </source>
</evidence>
<feature type="signal peptide" evidence="1">
    <location>
        <begin position="1"/>
        <end position="27"/>
    </location>
</feature>
<feature type="chain" id="PRO_5046104569" description="Lipoprotein" evidence="1">
    <location>
        <begin position="28"/>
        <end position="163"/>
    </location>
</feature>
<dbReference type="RefSeq" id="WP_344457830.1">
    <property type="nucleotide sequence ID" value="NZ_BAAATZ010000037.1"/>
</dbReference>
<dbReference type="EMBL" id="BAAATZ010000037">
    <property type="protein sequence ID" value="GAA2738241.1"/>
    <property type="molecule type" value="Genomic_DNA"/>
</dbReference>
<evidence type="ECO:0000313" key="3">
    <source>
        <dbReference type="Proteomes" id="UP001501842"/>
    </source>
</evidence>
<keyword evidence="1" id="KW-0732">Signal</keyword>
<protein>
    <recommendedName>
        <fullName evidence="4">Lipoprotein</fullName>
    </recommendedName>
</protein>
<accession>A0ABN3UUU7</accession>
<organism evidence="2 3">
    <name type="scientific">Actinocorallia aurantiaca</name>
    <dbReference type="NCBI Taxonomy" id="46204"/>
    <lineage>
        <taxon>Bacteria</taxon>
        <taxon>Bacillati</taxon>
        <taxon>Actinomycetota</taxon>
        <taxon>Actinomycetes</taxon>
        <taxon>Streptosporangiales</taxon>
        <taxon>Thermomonosporaceae</taxon>
        <taxon>Actinocorallia</taxon>
    </lineage>
</organism>
<name>A0ABN3UUU7_9ACTN</name>